<evidence type="ECO:0000313" key="4">
    <source>
        <dbReference type="EMBL" id="QHT81027.1"/>
    </source>
</evidence>
<dbReference type="InterPro" id="IPR050742">
    <property type="entry name" value="Helicase_Restrict-Modif_Enz"/>
</dbReference>
<dbReference type="PANTHER" id="PTHR47396">
    <property type="entry name" value="TYPE I RESTRICTION ENZYME ECOKI R PROTEIN"/>
    <property type="match status" value="1"/>
</dbReference>
<dbReference type="InterPro" id="IPR001650">
    <property type="entry name" value="Helicase_C-like"/>
</dbReference>
<feature type="region of interest" description="Disordered" evidence="1">
    <location>
        <begin position="785"/>
        <end position="816"/>
    </location>
</feature>
<evidence type="ECO:0008006" key="5">
    <source>
        <dbReference type="Google" id="ProtNLM"/>
    </source>
</evidence>
<dbReference type="PROSITE" id="PS51192">
    <property type="entry name" value="HELICASE_ATP_BIND_1"/>
    <property type="match status" value="1"/>
</dbReference>
<dbReference type="Pfam" id="PF00271">
    <property type="entry name" value="Helicase_C"/>
    <property type="match status" value="1"/>
</dbReference>
<dbReference type="CDD" id="cd18785">
    <property type="entry name" value="SF2_C"/>
    <property type="match status" value="1"/>
</dbReference>
<organism evidence="4">
    <name type="scientific">viral metagenome</name>
    <dbReference type="NCBI Taxonomy" id="1070528"/>
    <lineage>
        <taxon>unclassified sequences</taxon>
        <taxon>metagenomes</taxon>
        <taxon>organismal metagenomes</taxon>
    </lineage>
</organism>
<dbReference type="GO" id="GO:0016787">
    <property type="term" value="F:hydrolase activity"/>
    <property type="evidence" value="ECO:0007669"/>
    <property type="project" value="InterPro"/>
</dbReference>
<proteinExistence type="predicted"/>
<feature type="compositionally biased region" description="Pro residues" evidence="1">
    <location>
        <begin position="793"/>
        <end position="816"/>
    </location>
</feature>
<dbReference type="InterPro" id="IPR006935">
    <property type="entry name" value="Helicase/UvrB_N"/>
</dbReference>
<evidence type="ECO:0000259" key="3">
    <source>
        <dbReference type="PROSITE" id="PS51194"/>
    </source>
</evidence>
<dbReference type="GO" id="GO:0005524">
    <property type="term" value="F:ATP binding"/>
    <property type="evidence" value="ECO:0007669"/>
    <property type="project" value="InterPro"/>
</dbReference>
<dbReference type="PROSITE" id="PS51194">
    <property type="entry name" value="HELICASE_CTER"/>
    <property type="match status" value="1"/>
</dbReference>
<feature type="domain" description="Helicase ATP-binding" evidence="2">
    <location>
        <begin position="51"/>
        <end position="265"/>
    </location>
</feature>
<dbReference type="GO" id="GO:0003677">
    <property type="term" value="F:DNA binding"/>
    <property type="evidence" value="ECO:0007669"/>
    <property type="project" value="InterPro"/>
</dbReference>
<dbReference type="PANTHER" id="PTHR47396:SF1">
    <property type="entry name" value="ATP-DEPENDENT HELICASE IRC3-RELATED"/>
    <property type="match status" value="1"/>
</dbReference>
<dbReference type="Pfam" id="PF04851">
    <property type="entry name" value="ResIII"/>
    <property type="match status" value="1"/>
</dbReference>
<dbReference type="Gene3D" id="3.40.50.300">
    <property type="entry name" value="P-loop containing nucleotide triphosphate hydrolases"/>
    <property type="match status" value="2"/>
</dbReference>
<protein>
    <recommendedName>
        <fullName evidence="5">Helicase ATP-binding domain-containing protein</fullName>
    </recommendedName>
</protein>
<dbReference type="InterPro" id="IPR027417">
    <property type="entry name" value="P-loop_NTPase"/>
</dbReference>
<dbReference type="AlphaFoldDB" id="A0A6C0HKY7"/>
<dbReference type="SUPFAM" id="SSF52540">
    <property type="entry name" value="P-loop containing nucleoside triphosphate hydrolases"/>
    <property type="match status" value="1"/>
</dbReference>
<dbReference type="SMART" id="SM00487">
    <property type="entry name" value="DEXDc"/>
    <property type="match status" value="1"/>
</dbReference>
<reference evidence="4" key="1">
    <citation type="journal article" date="2020" name="Nature">
        <title>Giant virus diversity and host interactions through global metagenomics.</title>
        <authorList>
            <person name="Schulz F."/>
            <person name="Roux S."/>
            <person name="Paez-Espino D."/>
            <person name="Jungbluth S."/>
            <person name="Walsh D.A."/>
            <person name="Denef V.J."/>
            <person name="McMahon K.D."/>
            <person name="Konstantinidis K.T."/>
            <person name="Eloe-Fadrosh E.A."/>
            <person name="Kyrpides N.C."/>
            <person name="Woyke T."/>
        </authorList>
    </citation>
    <scope>NUCLEOTIDE SEQUENCE</scope>
    <source>
        <strain evidence="4">GVMAG-M-3300023184-135</strain>
    </source>
</reference>
<dbReference type="GO" id="GO:0005829">
    <property type="term" value="C:cytosol"/>
    <property type="evidence" value="ECO:0007669"/>
    <property type="project" value="TreeGrafter"/>
</dbReference>
<dbReference type="EMBL" id="MN739976">
    <property type="protein sequence ID" value="QHT81027.1"/>
    <property type="molecule type" value="Genomic_DNA"/>
</dbReference>
<dbReference type="InterPro" id="IPR014001">
    <property type="entry name" value="Helicase_ATP-bd"/>
</dbReference>
<evidence type="ECO:0000259" key="2">
    <source>
        <dbReference type="PROSITE" id="PS51192"/>
    </source>
</evidence>
<feature type="domain" description="Helicase C-terminal" evidence="3">
    <location>
        <begin position="425"/>
        <end position="617"/>
    </location>
</feature>
<accession>A0A6C0HKY7</accession>
<evidence type="ECO:0000256" key="1">
    <source>
        <dbReference type="SAM" id="MobiDB-lite"/>
    </source>
</evidence>
<dbReference type="SMART" id="SM00490">
    <property type="entry name" value="HELICc"/>
    <property type="match status" value="1"/>
</dbReference>
<sequence length="1041" mass="116950">MAAEIQKHVEVQSKALPPATLENLQQMRREQCSGGSDFRLSSFQLFLRRILSPDSPVRNMLLVHGTGSGKTCSAIQVAEEYILRPEFQDKKVMVVSSATVQDNFRTQLFDVQRVKQDPSGLLKSPQCTGRRYLEMLERAQSENMRWENPENRERLGKIVQRMIDEFYDFTGYIEFSNMIERQSLALSANDFAGWIRKTFNGKLLIIDEAHNLREGNSDEGFKLVSAALQKVVKIAEGMTLVLLTATPMYDSFGEIMFLLNLFLWNDKRQTADSKVLITNIFNPNGTFVSPEAEARFRGYCHDYVSFIRGENPFTFPFRLPPPKDMIAPLDRKVAFKGKTKKITEPRKYLPLAVSYVRSPQKERVASVSGKNVQEDMIPTIVVSPDGRAITKCFDKSTDMTKAQYRYAAGVESFLSPSNIANHAAKFATILKCIQESKGIVFVYSNYVRGGALQFAMALEEHGYEPAVGIKLLENLSGEFAGAAVGRYAFLTSDMTDRQLQTLIRRLRNPSNALGQDIRVVIASPLVSEGIDLKNIRQIHILDPWYNMSRMEQIIGRGLRNCSHAGLPFSEQNCTVYLHITRYEDSATETYDEYVYRVFVESKAKSIAVVKRVLEESAVDCMTQLTTNQLPDDWRALVIPQTRAEKGEAVEMKLSEMSAPSFTDSAAALVCWAGAAPGADDTYVRPLSSYLDIRDEIFDTLLKLFETKPIWSREDLLETLHYAPDVVAYILDNAIRSHLKLKDSSGRIGVLENREGLYAFSPNEIFDATMLERSVPTRAYASNRKTVGVEEPAPAAPAAPAAPEPPPPAPGPAPAPAPPLVAPLPKFKFPFDASRFSEAVRKSFIVDQVMTIDERQTLILSGAVPEFEQKVEGTEYVVLGEGKVFDADKNPIELVGGDLDTYKTWVSKKMDQLLVEIAEHNKILCTVEWDTKKKGVLKIASFSAEGGEVKRTETSKTIIPKACSFYKTDQLRAFMHVFTEDIPEDDVSNKEHQCIFLSLLCRTPSAQTVWVPPEVWSVISENKSNALEFRKRIKEKQIAHKK</sequence>
<name>A0A6C0HKY7_9ZZZZ</name>